<accession>A0A3M0FYX5</accession>
<evidence type="ECO:0000313" key="2">
    <source>
        <dbReference type="EMBL" id="RMB57844.1"/>
    </source>
</evidence>
<keyword evidence="1" id="KW-1133">Transmembrane helix</keyword>
<reference evidence="2 3" key="1">
    <citation type="submission" date="2018-10" db="EMBL/GenBank/DDBJ databases">
        <title>Tessaracoccus antarcticuss sp. nov., isolated from sediment.</title>
        <authorList>
            <person name="Zhou L.Y."/>
            <person name="Du Z.J."/>
        </authorList>
    </citation>
    <scope>NUCLEOTIDE SEQUENCE [LARGE SCALE GENOMIC DNA]</scope>
    <source>
        <strain evidence="2 3">JDX10</strain>
    </source>
</reference>
<dbReference type="Proteomes" id="UP000275256">
    <property type="component" value="Unassembled WGS sequence"/>
</dbReference>
<keyword evidence="1" id="KW-0472">Membrane</keyword>
<protein>
    <submittedName>
        <fullName evidence="2">Uncharacterized protein</fullName>
    </submittedName>
</protein>
<feature type="transmembrane region" description="Helical" evidence="1">
    <location>
        <begin position="91"/>
        <end position="117"/>
    </location>
</feature>
<keyword evidence="1" id="KW-0812">Transmembrane</keyword>
<evidence type="ECO:0000313" key="3">
    <source>
        <dbReference type="Proteomes" id="UP000275256"/>
    </source>
</evidence>
<name>A0A3M0FYX5_9ACTN</name>
<proteinExistence type="predicted"/>
<dbReference type="OrthoDB" id="3787642at2"/>
<keyword evidence="3" id="KW-1185">Reference proteome</keyword>
<gene>
    <name evidence="2" type="ORF">EAX62_15430</name>
</gene>
<organism evidence="2 3">
    <name type="scientific">Tessaracoccus antarcticus</name>
    <dbReference type="NCBI Taxonomy" id="2479848"/>
    <lineage>
        <taxon>Bacteria</taxon>
        <taxon>Bacillati</taxon>
        <taxon>Actinomycetota</taxon>
        <taxon>Actinomycetes</taxon>
        <taxon>Propionibacteriales</taxon>
        <taxon>Propionibacteriaceae</taxon>
        <taxon>Tessaracoccus</taxon>
    </lineage>
</organism>
<evidence type="ECO:0000256" key="1">
    <source>
        <dbReference type="SAM" id="Phobius"/>
    </source>
</evidence>
<comment type="caution">
    <text evidence="2">The sequence shown here is derived from an EMBL/GenBank/DDBJ whole genome shotgun (WGS) entry which is preliminary data.</text>
</comment>
<dbReference type="AlphaFoldDB" id="A0A3M0FYX5"/>
<feature type="transmembrane region" description="Helical" evidence="1">
    <location>
        <begin position="53"/>
        <end position="79"/>
    </location>
</feature>
<sequence length="124" mass="12880">MIALLMTRFPLLLMEGWEAAGGAAQVVMAGTAADRGTVCPVAPEGAQPLVDQFIGWFVWFIVWVGFPASILASIGAILVGKLFSMPHVGKGGLIGLFVILGAALLFLVVPGIVAGFIGNGCIRR</sequence>
<dbReference type="RefSeq" id="WP_121902623.1">
    <property type="nucleotide sequence ID" value="NZ_REFW01000005.1"/>
</dbReference>
<dbReference type="EMBL" id="REFW01000005">
    <property type="protein sequence ID" value="RMB57844.1"/>
    <property type="molecule type" value="Genomic_DNA"/>
</dbReference>